<dbReference type="EMBL" id="BARU01011813">
    <property type="protein sequence ID" value="GAH33545.1"/>
    <property type="molecule type" value="Genomic_DNA"/>
</dbReference>
<organism evidence="1">
    <name type="scientific">marine sediment metagenome</name>
    <dbReference type="NCBI Taxonomy" id="412755"/>
    <lineage>
        <taxon>unclassified sequences</taxon>
        <taxon>metagenomes</taxon>
        <taxon>ecological metagenomes</taxon>
    </lineage>
</organism>
<proteinExistence type="predicted"/>
<gene>
    <name evidence="1" type="ORF">S03H2_22053</name>
</gene>
<sequence length="112" mass="12968">MIPIQGKREYDVHLKVDEPDIPAWWTKQDIHIYHGLWDKRIDLVVHASDAIWIMEITPKLSKAAIGGCLAYAELYASQFKPTLPVKMGIIVEMDDPNYHSTLEKLEIRLWVV</sequence>
<name>X1FM17_9ZZZZ</name>
<dbReference type="AlphaFoldDB" id="X1FM17"/>
<accession>X1FM17</accession>
<comment type="caution">
    <text evidence="1">The sequence shown here is derived from an EMBL/GenBank/DDBJ whole genome shotgun (WGS) entry which is preliminary data.</text>
</comment>
<reference evidence="1" key="1">
    <citation type="journal article" date="2014" name="Front. Microbiol.">
        <title>High frequency of phylogenetically diverse reductive dehalogenase-homologous genes in deep subseafloor sedimentary metagenomes.</title>
        <authorList>
            <person name="Kawai M."/>
            <person name="Futagami T."/>
            <person name="Toyoda A."/>
            <person name="Takaki Y."/>
            <person name="Nishi S."/>
            <person name="Hori S."/>
            <person name="Arai W."/>
            <person name="Tsubouchi T."/>
            <person name="Morono Y."/>
            <person name="Uchiyama I."/>
            <person name="Ito T."/>
            <person name="Fujiyama A."/>
            <person name="Inagaki F."/>
            <person name="Takami H."/>
        </authorList>
    </citation>
    <scope>NUCLEOTIDE SEQUENCE</scope>
    <source>
        <strain evidence="1">Expedition CK06-06</strain>
    </source>
</reference>
<evidence type="ECO:0000313" key="1">
    <source>
        <dbReference type="EMBL" id="GAH33545.1"/>
    </source>
</evidence>
<protein>
    <submittedName>
        <fullName evidence="1">Uncharacterized protein</fullName>
    </submittedName>
</protein>